<dbReference type="PROSITE" id="PS51194">
    <property type="entry name" value="HELICASE_CTER"/>
    <property type="match status" value="1"/>
</dbReference>
<dbReference type="InterPro" id="IPR011545">
    <property type="entry name" value="DEAD/DEAH_box_helicase_dom"/>
</dbReference>
<dbReference type="Proteomes" id="UP001163046">
    <property type="component" value="Unassembled WGS sequence"/>
</dbReference>
<evidence type="ECO:0000256" key="3">
    <source>
        <dbReference type="ARBA" id="ARBA00022806"/>
    </source>
</evidence>
<dbReference type="InterPro" id="IPR027417">
    <property type="entry name" value="P-loop_NTPase"/>
</dbReference>
<dbReference type="SUPFAM" id="SSF52540">
    <property type="entry name" value="P-loop containing nucleoside triphosphate hydrolases"/>
    <property type="match status" value="1"/>
</dbReference>
<evidence type="ECO:0000313" key="8">
    <source>
        <dbReference type="EMBL" id="KAJ7334410.1"/>
    </source>
</evidence>
<evidence type="ECO:0000259" key="7">
    <source>
        <dbReference type="PROSITE" id="PS51194"/>
    </source>
</evidence>
<feature type="domain" description="Helicase C-terminal" evidence="7">
    <location>
        <begin position="203"/>
        <end position="398"/>
    </location>
</feature>
<dbReference type="Gene3D" id="3.40.50.300">
    <property type="entry name" value="P-loop containing nucleotide triphosphate hydrolases"/>
    <property type="match status" value="2"/>
</dbReference>
<dbReference type="GO" id="GO:0003724">
    <property type="term" value="F:RNA helicase activity"/>
    <property type="evidence" value="ECO:0007669"/>
    <property type="project" value="UniProtKB-EC"/>
</dbReference>
<accession>A0A9W9YGA7</accession>
<reference evidence="8" key="1">
    <citation type="submission" date="2023-01" db="EMBL/GenBank/DDBJ databases">
        <title>Genome assembly of the deep-sea coral Lophelia pertusa.</title>
        <authorList>
            <person name="Herrera S."/>
            <person name="Cordes E."/>
        </authorList>
    </citation>
    <scope>NUCLEOTIDE SEQUENCE</scope>
    <source>
        <strain evidence="8">USNM1676648</strain>
        <tissue evidence="8">Polyp</tissue>
    </source>
</reference>
<comment type="catalytic activity">
    <reaction evidence="5">
        <text>ATP + H2O = ADP + phosphate + H(+)</text>
        <dbReference type="Rhea" id="RHEA:13065"/>
        <dbReference type="ChEBI" id="CHEBI:15377"/>
        <dbReference type="ChEBI" id="CHEBI:15378"/>
        <dbReference type="ChEBI" id="CHEBI:30616"/>
        <dbReference type="ChEBI" id="CHEBI:43474"/>
        <dbReference type="ChEBI" id="CHEBI:456216"/>
        <dbReference type="EC" id="3.6.4.13"/>
    </reaction>
</comment>
<dbReference type="GO" id="GO:0003676">
    <property type="term" value="F:nucleic acid binding"/>
    <property type="evidence" value="ECO:0007669"/>
    <property type="project" value="InterPro"/>
</dbReference>
<dbReference type="InterPro" id="IPR001650">
    <property type="entry name" value="Helicase_C-like"/>
</dbReference>
<evidence type="ECO:0000256" key="4">
    <source>
        <dbReference type="ARBA" id="ARBA00022840"/>
    </source>
</evidence>
<dbReference type="SMART" id="SM00490">
    <property type="entry name" value="HELICc"/>
    <property type="match status" value="1"/>
</dbReference>
<proteinExistence type="predicted"/>
<dbReference type="FunFam" id="3.40.50.300:FF:000447">
    <property type="entry name" value="helicase SKI2W isoform X2"/>
    <property type="match status" value="1"/>
</dbReference>
<evidence type="ECO:0000256" key="5">
    <source>
        <dbReference type="ARBA" id="ARBA00047984"/>
    </source>
</evidence>
<evidence type="ECO:0000313" key="9">
    <source>
        <dbReference type="Proteomes" id="UP001163046"/>
    </source>
</evidence>
<dbReference type="PANTHER" id="PTHR12131">
    <property type="entry name" value="ATP-DEPENDENT RNA AND DNA HELICASE"/>
    <property type="match status" value="1"/>
</dbReference>
<keyword evidence="1" id="KW-0547">Nucleotide-binding</keyword>
<dbReference type="GO" id="GO:0016787">
    <property type="term" value="F:hydrolase activity"/>
    <property type="evidence" value="ECO:0007669"/>
    <property type="project" value="UniProtKB-KW"/>
</dbReference>
<dbReference type="CDD" id="cd18795">
    <property type="entry name" value="SF2_C_Ski2"/>
    <property type="match status" value="1"/>
</dbReference>
<evidence type="ECO:0000256" key="1">
    <source>
        <dbReference type="ARBA" id="ARBA00022741"/>
    </source>
</evidence>
<dbReference type="EMBL" id="MU827784">
    <property type="protein sequence ID" value="KAJ7334410.1"/>
    <property type="molecule type" value="Genomic_DNA"/>
</dbReference>
<dbReference type="Pfam" id="PF00271">
    <property type="entry name" value="Helicase_C"/>
    <property type="match status" value="1"/>
</dbReference>
<dbReference type="PANTHER" id="PTHR12131:SF1">
    <property type="entry name" value="ATP-DEPENDENT RNA HELICASE SUPV3L1, MITOCHONDRIAL-RELATED"/>
    <property type="match status" value="1"/>
</dbReference>
<comment type="caution">
    <text evidence="8">The sequence shown here is derived from an EMBL/GenBank/DDBJ whole genome shotgun (WGS) entry which is preliminary data.</text>
</comment>
<dbReference type="InterPro" id="IPR050699">
    <property type="entry name" value="RNA-DNA_Helicase"/>
</dbReference>
<protein>
    <submittedName>
        <fullName evidence="8">Helicase SKI2W</fullName>
    </submittedName>
</protein>
<evidence type="ECO:0000256" key="2">
    <source>
        <dbReference type="ARBA" id="ARBA00022801"/>
    </source>
</evidence>
<dbReference type="OrthoDB" id="64767at2759"/>
<organism evidence="8 9">
    <name type="scientific">Desmophyllum pertusum</name>
    <dbReference type="NCBI Taxonomy" id="174260"/>
    <lineage>
        <taxon>Eukaryota</taxon>
        <taxon>Metazoa</taxon>
        <taxon>Cnidaria</taxon>
        <taxon>Anthozoa</taxon>
        <taxon>Hexacorallia</taxon>
        <taxon>Scleractinia</taxon>
        <taxon>Caryophylliina</taxon>
        <taxon>Caryophylliidae</taxon>
        <taxon>Desmophyllum</taxon>
    </lineage>
</organism>
<dbReference type="GO" id="GO:0070478">
    <property type="term" value="P:nuclear-transcribed mRNA catabolic process, 3'-5' exonucleolytic nonsense-mediated decay"/>
    <property type="evidence" value="ECO:0007669"/>
    <property type="project" value="TreeGrafter"/>
</dbReference>
<gene>
    <name evidence="8" type="primary">SKIV2L_2</name>
    <name evidence="8" type="ORF">OS493_014721</name>
</gene>
<keyword evidence="4" id="KW-0067">ATP-binding</keyword>
<dbReference type="AlphaFoldDB" id="A0A9W9YGA7"/>
<sequence>MTRTVYTSPIKALSNQKFREFKDTFEDVGLLTGDVQIRPEASCLIMTTEILRSMLYNGSDAIRDVECVIFDEVHYINDAERGVVWEEVLIMLPAQVKIILLSATVPNTLEFADWIGRTKKKKIYVISTPKRPIPLQHFLYTGNSNKTSNELFMIVDANSKFLPRGYDAAVTAKKEREGKGKDAYGSKTHQSTSIKEEKNIWLSLIEMLRKKEKLPVVAFTFSRKRCDDNADQLGNLDLTTSTEKSLIHVFIQKSVARLKGPDRKLPQVSRIQDLLKRGLGVHHSGVLPIIKEMVEMLFGRGLVKILFATETFAMGVNMPARTVVFDSIRKHDGTSFRELLSGEYIQMAGRAGRRGLDPTGTVILLCKGNMPLMADLHKMMLCEIKLKKESKIMVTKYASIRKAEIISSWYNCIGIASYHHANKPLPAYNSDESYPR</sequence>
<dbReference type="GO" id="GO:0005524">
    <property type="term" value="F:ATP binding"/>
    <property type="evidence" value="ECO:0007669"/>
    <property type="project" value="UniProtKB-KW"/>
</dbReference>
<feature type="domain" description="Helicase ATP-binding" evidence="6">
    <location>
        <begin position="1"/>
        <end position="123"/>
    </location>
</feature>
<dbReference type="Pfam" id="PF00270">
    <property type="entry name" value="DEAD"/>
    <property type="match status" value="1"/>
</dbReference>
<keyword evidence="2" id="KW-0378">Hydrolase</keyword>
<dbReference type="PROSITE" id="PS51192">
    <property type="entry name" value="HELICASE_ATP_BIND_1"/>
    <property type="match status" value="1"/>
</dbReference>
<keyword evidence="3 8" id="KW-0347">Helicase</keyword>
<name>A0A9W9YGA7_9CNID</name>
<dbReference type="InterPro" id="IPR014001">
    <property type="entry name" value="Helicase_ATP-bd"/>
</dbReference>
<keyword evidence="9" id="KW-1185">Reference proteome</keyword>
<dbReference type="GO" id="GO:0055087">
    <property type="term" value="C:Ski complex"/>
    <property type="evidence" value="ECO:0007669"/>
    <property type="project" value="TreeGrafter"/>
</dbReference>
<evidence type="ECO:0000259" key="6">
    <source>
        <dbReference type="PROSITE" id="PS51192"/>
    </source>
</evidence>